<dbReference type="InterPro" id="IPR005467">
    <property type="entry name" value="His_kinase_dom"/>
</dbReference>
<dbReference type="Pfam" id="PF02518">
    <property type="entry name" value="HATPase_c"/>
    <property type="match status" value="1"/>
</dbReference>
<evidence type="ECO:0000313" key="15">
    <source>
        <dbReference type="Proteomes" id="UP000028878"/>
    </source>
</evidence>
<dbReference type="GO" id="GO:0000155">
    <property type="term" value="F:phosphorelay sensor kinase activity"/>
    <property type="evidence" value="ECO:0007669"/>
    <property type="project" value="InterPro"/>
</dbReference>
<keyword evidence="7 14" id="KW-0418">Kinase</keyword>
<dbReference type="PRINTS" id="PR00344">
    <property type="entry name" value="BCTRLSENSOR"/>
</dbReference>
<keyword evidence="5" id="KW-0808">Transferase</keyword>
<name>A0A1L1PL03_HYDIT</name>
<evidence type="ECO:0000259" key="12">
    <source>
        <dbReference type="PROSITE" id="PS50109"/>
    </source>
</evidence>
<dbReference type="PROSITE" id="PS50109">
    <property type="entry name" value="HIS_KIN"/>
    <property type="match status" value="1"/>
</dbReference>
<dbReference type="InterPro" id="IPR036890">
    <property type="entry name" value="HATPase_C_sf"/>
</dbReference>
<evidence type="ECO:0000256" key="6">
    <source>
        <dbReference type="ARBA" id="ARBA00022692"/>
    </source>
</evidence>
<protein>
    <recommendedName>
        <fullName evidence="3">histidine kinase</fullName>
        <ecNumber evidence="3">2.7.13.3</ecNumber>
    </recommendedName>
</protein>
<dbReference type="Gene3D" id="6.10.340.10">
    <property type="match status" value="1"/>
</dbReference>
<evidence type="ECO:0000256" key="9">
    <source>
        <dbReference type="ARBA" id="ARBA00023012"/>
    </source>
</evidence>
<dbReference type="InterPro" id="IPR003661">
    <property type="entry name" value="HisK_dim/P_dom"/>
</dbReference>
<dbReference type="SUPFAM" id="SSF55874">
    <property type="entry name" value="ATPase domain of HSP90 chaperone/DNA topoisomerase II/histidine kinase"/>
    <property type="match status" value="1"/>
</dbReference>
<evidence type="ECO:0000313" key="14">
    <source>
        <dbReference type="EMBL" id="CDN90568.1"/>
    </source>
</evidence>
<dbReference type="InterPro" id="IPR003594">
    <property type="entry name" value="HATPase_dom"/>
</dbReference>
<evidence type="ECO:0000256" key="8">
    <source>
        <dbReference type="ARBA" id="ARBA00022989"/>
    </source>
</evidence>
<dbReference type="Pfam" id="PF00512">
    <property type="entry name" value="HisKA"/>
    <property type="match status" value="1"/>
</dbReference>
<evidence type="ECO:0000256" key="3">
    <source>
        <dbReference type="ARBA" id="ARBA00012438"/>
    </source>
</evidence>
<evidence type="ECO:0000256" key="5">
    <source>
        <dbReference type="ARBA" id="ARBA00022679"/>
    </source>
</evidence>
<evidence type="ECO:0000256" key="10">
    <source>
        <dbReference type="ARBA" id="ARBA00023136"/>
    </source>
</evidence>
<evidence type="ECO:0000256" key="2">
    <source>
        <dbReference type="ARBA" id="ARBA00004370"/>
    </source>
</evidence>
<evidence type="ECO:0000256" key="7">
    <source>
        <dbReference type="ARBA" id="ARBA00022777"/>
    </source>
</evidence>
<dbReference type="CDD" id="cd00082">
    <property type="entry name" value="HisKA"/>
    <property type="match status" value="1"/>
</dbReference>
<dbReference type="GO" id="GO:0005886">
    <property type="term" value="C:plasma membrane"/>
    <property type="evidence" value="ECO:0007669"/>
    <property type="project" value="TreeGrafter"/>
</dbReference>
<dbReference type="PANTHER" id="PTHR45436:SF5">
    <property type="entry name" value="SENSOR HISTIDINE KINASE TRCS"/>
    <property type="match status" value="1"/>
</dbReference>
<dbReference type="Proteomes" id="UP000028878">
    <property type="component" value="Unassembled WGS sequence"/>
</dbReference>
<evidence type="ECO:0000256" key="11">
    <source>
        <dbReference type="SAM" id="Phobius"/>
    </source>
</evidence>
<dbReference type="EMBL" id="CCAE010000095">
    <property type="protein sequence ID" value="CDN90568.1"/>
    <property type="molecule type" value="Genomic_DNA"/>
</dbReference>
<dbReference type="SMART" id="SM00304">
    <property type="entry name" value="HAMP"/>
    <property type="match status" value="1"/>
</dbReference>
<feature type="domain" description="Histidine kinase" evidence="12">
    <location>
        <begin position="151"/>
        <end position="364"/>
    </location>
</feature>
<comment type="catalytic activity">
    <reaction evidence="1">
        <text>ATP + protein L-histidine = ADP + protein N-phospho-L-histidine.</text>
        <dbReference type="EC" id="2.7.13.3"/>
    </reaction>
</comment>
<dbReference type="InterPro" id="IPR050428">
    <property type="entry name" value="TCS_sensor_his_kinase"/>
</dbReference>
<keyword evidence="15" id="KW-1185">Reference proteome</keyword>
<organism evidence="14 15">
    <name type="scientific">Hydrogenophaga intermedia</name>
    <dbReference type="NCBI Taxonomy" id="65786"/>
    <lineage>
        <taxon>Bacteria</taxon>
        <taxon>Pseudomonadati</taxon>
        <taxon>Pseudomonadota</taxon>
        <taxon>Betaproteobacteria</taxon>
        <taxon>Burkholderiales</taxon>
        <taxon>Comamonadaceae</taxon>
        <taxon>Hydrogenophaga</taxon>
    </lineage>
</organism>
<evidence type="ECO:0000259" key="13">
    <source>
        <dbReference type="PROSITE" id="PS50885"/>
    </source>
</evidence>
<comment type="subcellular location">
    <subcellularLocation>
        <location evidence="2">Membrane</location>
    </subcellularLocation>
</comment>
<keyword evidence="10 11" id="KW-0472">Membrane</keyword>
<dbReference type="InterPro" id="IPR036097">
    <property type="entry name" value="HisK_dim/P_sf"/>
</dbReference>
<dbReference type="InterPro" id="IPR004358">
    <property type="entry name" value="Sig_transdc_His_kin-like_C"/>
</dbReference>
<feature type="domain" description="HAMP" evidence="13">
    <location>
        <begin position="91"/>
        <end position="143"/>
    </location>
</feature>
<keyword evidence="4" id="KW-0597">Phosphoprotein</keyword>
<dbReference type="Gene3D" id="3.30.565.10">
    <property type="entry name" value="Histidine kinase-like ATPase, C-terminal domain"/>
    <property type="match status" value="1"/>
</dbReference>
<dbReference type="InterPro" id="IPR003660">
    <property type="entry name" value="HAMP_dom"/>
</dbReference>
<gene>
    <name evidence="14" type="ORF">BN948_05013</name>
</gene>
<dbReference type="SUPFAM" id="SSF47384">
    <property type="entry name" value="Homodimeric domain of signal transducing histidine kinase"/>
    <property type="match status" value="1"/>
</dbReference>
<reference evidence="15" key="1">
    <citation type="submission" date="2014-11" db="EMBL/GenBank/DDBJ databases">
        <title>Draft genome sequence of Hydrogenophaga intermedia S1.</title>
        <authorList>
            <person name="Gan H.M."/>
            <person name="Chew T.H."/>
            <person name="Stolz A."/>
        </authorList>
    </citation>
    <scope>NUCLEOTIDE SEQUENCE [LARGE SCALE GENOMIC DNA]</scope>
    <source>
        <strain evidence="15">S1</strain>
    </source>
</reference>
<keyword evidence="6 11" id="KW-0812">Transmembrane</keyword>
<sequence>MNPPALTIDPRLLLLDANKRVVIGPEWRAEQAVLKPITVDERLVGYLGYVPRLQMVASLERVFQAQQTRTYAAIALGLFAAVLLNAALIAHWLSRRLRALGAGTTAIAQGNYEVRLPAQGHDELAQLADDFNRMAVSLQAARQARQQWIADIAHELRTPLATLRAEIEALQDGIRKPDAANLDSLAQEVTRLTRLVDDLRLLSLSDLGALDYRFAPLDLGRFVADYLHEATARPGQRLALSTDLPEGLSVRADGDRLDQVLANLLQNTLRYTHDPAALEVRLVRDGDEARLSWEDSAPGVPPEALPRLTERLYRVDESRASASGGSGLGLAIAQAIVEGHGGRMAASASTLGGLRWDVWLPLHTEAAHA</sequence>
<feature type="transmembrane region" description="Helical" evidence="11">
    <location>
        <begin position="71"/>
        <end position="93"/>
    </location>
</feature>
<dbReference type="AlphaFoldDB" id="A0A1L1PL03"/>
<dbReference type="PANTHER" id="PTHR45436">
    <property type="entry name" value="SENSOR HISTIDINE KINASE YKOH"/>
    <property type="match status" value="1"/>
</dbReference>
<proteinExistence type="predicted"/>
<evidence type="ECO:0000256" key="1">
    <source>
        <dbReference type="ARBA" id="ARBA00000085"/>
    </source>
</evidence>
<dbReference type="SUPFAM" id="SSF158472">
    <property type="entry name" value="HAMP domain-like"/>
    <property type="match status" value="1"/>
</dbReference>
<dbReference type="SMART" id="SM00388">
    <property type="entry name" value="HisKA"/>
    <property type="match status" value="1"/>
</dbReference>
<keyword evidence="8 11" id="KW-1133">Transmembrane helix</keyword>
<accession>A0A1L1PL03</accession>
<dbReference type="EC" id="2.7.13.3" evidence="3"/>
<dbReference type="Pfam" id="PF00672">
    <property type="entry name" value="HAMP"/>
    <property type="match status" value="1"/>
</dbReference>
<keyword evidence="9" id="KW-0902">Two-component regulatory system</keyword>
<dbReference type="SMART" id="SM00387">
    <property type="entry name" value="HATPase_c"/>
    <property type="match status" value="1"/>
</dbReference>
<dbReference type="CDD" id="cd06225">
    <property type="entry name" value="HAMP"/>
    <property type="match status" value="1"/>
</dbReference>
<dbReference type="Gene3D" id="1.10.287.130">
    <property type="match status" value="1"/>
</dbReference>
<evidence type="ECO:0000256" key="4">
    <source>
        <dbReference type="ARBA" id="ARBA00022553"/>
    </source>
</evidence>
<dbReference type="PROSITE" id="PS50885">
    <property type="entry name" value="HAMP"/>
    <property type="match status" value="1"/>
</dbReference>